<evidence type="ECO:0000313" key="2">
    <source>
        <dbReference type="Proteomes" id="UP000183898"/>
    </source>
</evidence>
<organism evidence="1 2">
    <name type="scientific">Nitrosospira multiformis</name>
    <dbReference type="NCBI Taxonomy" id="1231"/>
    <lineage>
        <taxon>Bacteria</taxon>
        <taxon>Pseudomonadati</taxon>
        <taxon>Pseudomonadota</taxon>
        <taxon>Betaproteobacteria</taxon>
        <taxon>Nitrosomonadales</taxon>
        <taxon>Nitrosomonadaceae</taxon>
        <taxon>Nitrosospira</taxon>
    </lineage>
</organism>
<proteinExistence type="predicted"/>
<reference evidence="1 2" key="1">
    <citation type="submission" date="2016-10" db="EMBL/GenBank/DDBJ databases">
        <authorList>
            <person name="de Groot N.N."/>
        </authorList>
    </citation>
    <scope>NUCLEOTIDE SEQUENCE [LARGE SCALE GENOMIC DNA]</scope>
    <source>
        <strain evidence="1 2">Nl18</strain>
    </source>
</reference>
<gene>
    <name evidence="1" type="ORF">SAMN05216404_1247</name>
</gene>
<sequence length="62" mass="7155">MGKEIDFPQLEIEMRSTRPQIALEWHSCMNIMPTSPLPPVDRFCGRARNSRRSKGQFPQKPG</sequence>
<dbReference type="EMBL" id="FOCT01000024">
    <property type="protein sequence ID" value="SEO46533.1"/>
    <property type="molecule type" value="Genomic_DNA"/>
</dbReference>
<evidence type="ECO:0000313" key="1">
    <source>
        <dbReference type="EMBL" id="SEO46533.1"/>
    </source>
</evidence>
<accession>A0A1H8PY99</accession>
<protein>
    <submittedName>
        <fullName evidence="1">Uncharacterized protein</fullName>
    </submittedName>
</protein>
<name>A0A1H8PY99_9PROT</name>
<dbReference type="AlphaFoldDB" id="A0A1H8PY99"/>
<dbReference type="Proteomes" id="UP000183898">
    <property type="component" value="Unassembled WGS sequence"/>
</dbReference>